<accession>A0A6L6QQG6</accession>
<dbReference type="CDD" id="cd07398">
    <property type="entry name" value="MPP_YbbF-LpxH"/>
    <property type="match status" value="1"/>
</dbReference>
<keyword evidence="8 10" id="KW-0472">Membrane</keyword>
<dbReference type="GO" id="GO:0009245">
    <property type="term" value="P:lipid A biosynthetic process"/>
    <property type="evidence" value="ECO:0007669"/>
    <property type="project" value="UniProtKB-UniRule"/>
</dbReference>
<gene>
    <name evidence="10" type="primary">lpxH</name>
    <name evidence="12" type="ORF">GM658_24585</name>
</gene>
<dbReference type="InterPro" id="IPR043461">
    <property type="entry name" value="LpxH-like"/>
</dbReference>
<dbReference type="HAMAP" id="MF_00575">
    <property type="entry name" value="LpxH"/>
    <property type="match status" value="1"/>
</dbReference>
<feature type="binding site" evidence="10">
    <location>
        <position position="9"/>
    </location>
    <ligand>
        <name>Mn(2+)</name>
        <dbReference type="ChEBI" id="CHEBI:29035"/>
        <label>1</label>
    </ligand>
</feature>
<evidence type="ECO:0000256" key="9">
    <source>
        <dbReference type="ARBA" id="ARBA00023211"/>
    </source>
</evidence>
<dbReference type="SUPFAM" id="SSF56300">
    <property type="entry name" value="Metallo-dependent phosphatases"/>
    <property type="match status" value="1"/>
</dbReference>
<sequence length="245" mass="27476">MILFVSDLHLQPARPVLTEAFLRFLDEYALGAKQLYLLGDIFEYWLGDDAMSEPFNQQILSALRRVSDAGVQLFWIAGNRDFLVGEQFAAAAGMTLLPETWVIDAYGQRIVLLHGDAQCTKDVKYMAFRAQARNPAWQQQLLSLPLEQRKQIAAGMREQSKAGHAEKSYEIMDVTPEAIADVFKETGTSIMIHGHTHRPALHEVDGTRRYVLPDWEPESSPPRGGWISIGEDGAIVRHALDGTML</sequence>
<evidence type="ECO:0000256" key="3">
    <source>
        <dbReference type="ARBA" id="ARBA00022519"/>
    </source>
</evidence>
<dbReference type="EMBL" id="WNKX01000027">
    <property type="protein sequence ID" value="MTW13793.1"/>
    <property type="molecule type" value="Genomic_DNA"/>
</dbReference>
<feature type="binding site" evidence="10">
    <location>
        <position position="195"/>
    </location>
    <ligand>
        <name>Mn(2+)</name>
        <dbReference type="ChEBI" id="CHEBI:29035"/>
        <label>2</label>
    </ligand>
</feature>
<evidence type="ECO:0000259" key="11">
    <source>
        <dbReference type="Pfam" id="PF00149"/>
    </source>
</evidence>
<dbReference type="PANTHER" id="PTHR34990">
    <property type="entry name" value="UDP-2,3-DIACYLGLUCOSAMINE HYDROLASE-RELATED"/>
    <property type="match status" value="1"/>
</dbReference>
<dbReference type="PANTHER" id="PTHR34990:SF1">
    <property type="entry name" value="UDP-2,3-DIACYLGLUCOSAMINE HYDROLASE"/>
    <property type="match status" value="1"/>
</dbReference>
<comment type="caution">
    <text evidence="10">Lacks conserved residue(s) required for the propagation of feature annotation.</text>
</comment>
<comment type="function">
    <text evidence="10">Hydrolyzes the pyrophosphate bond of UDP-2,3-diacylglucosamine to yield 2,3-diacylglucosamine 1-phosphate (lipid X) and UMP by catalyzing the attack of water at the alpha-P atom. Involved in the biosynthesis of lipid A, a phosphorylated glycolipid that anchors the lipopolysaccharide to the outer membrane of the cell.</text>
</comment>
<dbReference type="InterPro" id="IPR010138">
    <property type="entry name" value="UDP-diacylglucosamine_Hdrlase"/>
</dbReference>
<dbReference type="Proteomes" id="UP000472320">
    <property type="component" value="Unassembled WGS sequence"/>
</dbReference>
<feature type="binding site" evidence="10">
    <location>
        <position position="195"/>
    </location>
    <ligand>
        <name>substrate</name>
    </ligand>
</feature>
<dbReference type="GO" id="GO:0005737">
    <property type="term" value="C:cytoplasm"/>
    <property type="evidence" value="ECO:0007669"/>
    <property type="project" value="InterPro"/>
</dbReference>
<comment type="similarity">
    <text evidence="10">Belongs to the LpxH family.</text>
</comment>
<protein>
    <recommendedName>
        <fullName evidence="10">UDP-2,3-diacylglucosamine hydrolase</fullName>
        <ecNumber evidence="10">3.6.1.54</ecNumber>
    </recommendedName>
    <alternativeName>
        <fullName evidence="10">UDP-2,3-diacylglucosamine diphosphatase</fullName>
    </alternativeName>
</protein>
<keyword evidence="1 10" id="KW-1003">Cell membrane</keyword>
<dbReference type="GO" id="GO:0030145">
    <property type="term" value="F:manganese ion binding"/>
    <property type="evidence" value="ECO:0007669"/>
    <property type="project" value="UniProtKB-UniRule"/>
</dbReference>
<proteinExistence type="inferred from homology"/>
<dbReference type="Pfam" id="PF00149">
    <property type="entry name" value="Metallophos"/>
    <property type="match status" value="1"/>
</dbReference>
<dbReference type="AlphaFoldDB" id="A0A6L6QQG6"/>
<feature type="binding site" evidence="10">
    <location>
        <position position="40"/>
    </location>
    <ligand>
        <name>Mn(2+)</name>
        <dbReference type="ChEBI" id="CHEBI:29035"/>
        <label>2</label>
    </ligand>
</feature>
<dbReference type="EC" id="3.6.1.54" evidence="10"/>
<keyword evidence="7 10" id="KW-0443">Lipid metabolism</keyword>
<keyword evidence="9 10" id="KW-0464">Manganese</keyword>
<keyword evidence="13" id="KW-1185">Reference proteome</keyword>
<dbReference type="GO" id="GO:0008758">
    <property type="term" value="F:UDP-2,3-diacylglucosamine hydrolase activity"/>
    <property type="evidence" value="ECO:0007669"/>
    <property type="project" value="UniProtKB-UniRule"/>
</dbReference>
<comment type="caution">
    <text evidence="12">The sequence shown here is derived from an EMBL/GenBank/DDBJ whole genome shotgun (WGS) entry which is preliminary data.</text>
</comment>
<name>A0A6L6QQG6_9BURK</name>
<dbReference type="InterPro" id="IPR029052">
    <property type="entry name" value="Metallo-depent_PP-like"/>
</dbReference>
<feature type="binding site" evidence="10">
    <location>
        <position position="160"/>
    </location>
    <ligand>
        <name>substrate</name>
    </ligand>
</feature>
<feature type="binding site" evidence="10">
    <location>
        <position position="197"/>
    </location>
    <ligand>
        <name>Mn(2+)</name>
        <dbReference type="ChEBI" id="CHEBI:29035"/>
        <label>1</label>
    </ligand>
</feature>
<dbReference type="OrthoDB" id="9783283at2"/>
<keyword evidence="3 10" id="KW-0997">Cell inner membrane</keyword>
<feature type="binding site" evidence="10">
    <location>
        <position position="79"/>
    </location>
    <ligand>
        <name>Mn(2+)</name>
        <dbReference type="ChEBI" id="CHEBI:29035"/>
        <label>2</label>
    </ligand>
</feature>
<feature type="binding site" evidence="10">
    <location>
        <position position="7"/>
    </location>
    <ligand>
        <name>Mn(2+)</name>
        <dbReference type="ChEBI" id="CHEBI:29035"/>
        <label>1</label>
    </ligand>
</feature>
<reference evidence="12 13" key="1">
    <citation type="submission" date="2019-11" db="EMBL/GenBank/DDBJ databases">
        <title>Type strains purchased from KCTC, JCM and DSMZ.</title>
        <authorList>
            <person name="Lu H."/>
        </authorList>
    </citation>
    <scope>NUCLEOTIDE SEQUENCE [LARGE SCALE GENOMIC DNA]</scope>
    <source>
        <strain evidence="12 13">JCM 31587</strain>
    </source>
</reference>
<evidence type="ECO:0000313" key="12">
    <source>
        <dbReference type="EMBL" id="MTW13793.1"/>
    </source>
</evidence>
<dbReference type="RefSeq" id="WP_155456704.1">
    <property type="nucleotide sequence ID" value="NZ_WNKX01000027.1"/>
</dbReference>
<dbReference type="NCBIfam" id="TIGR01854">
    <property type="entry name" value="lipid_A_lpxH"/>
    <property type="match status" value="1"/>
</dbReference>
<comment type="subcellular location">
    <subcellularLocation>
        <location evidence="10">Cell inner membrane</location>
        <topology evidence="10">Peripheral membrane protein</topology>
        <orientation evidence="10">Cytoplasmic side</orientation>
    </subcellularLocation>
</comment>
<feature type="binding site" evidence="10">
    <location>
        <position position="167"/>
    </location>
    <ligand>
        <name>substrate</name>
    </ligand>
</feature>
<evidence type="ECO:0000256" key="1">
    <source>
        <dbReference type="ARBA" id="ARBA00022475"/>
    </source>
</evidence>
<keyword evidence="6 10" id="KW-0378">Hydrolase</keyword>
<keyword evidence="4 10" id="KW-0441">Lipid A biosynthesis</keyword>
<evidence type="ECO:0000256" key="5">
    <source>
        <dbReference type="ARBA" id="ARBA00022723"/>
    </source>
</evidence>
<comment type="catalytic activity">
    <reaction evidence="10">
        <text>UDP-2-N,3-O-bis[(3R)-3-hydroxytetradecanoyl]-alpha-D-glucosamine + H2O = 2-N,3-O-bis[(3R)-3-hydroxytetradecanoyl]-alpha-D-glucosaminyl 1-phosphate + UMP + 2 H(+)</text>
        <dbReference type="Rhea" id="RHEA:25213"/>
        <dbReference type="ChEBI" id="CHEBI:15377"/>
        <dbReference type="ChEBI" id="CHEBI:15378"/>
        <dbReference type="ChEBI" id="CHEBI:57865"/>
        <dbReference type="ChEBI" id="CHEBI:57957"/>
        <dbReference type="ChEBI" id="CHEBI:78847"/>
        <dbReference type="EC" id="3.6.1.54"/>
    </reaction>
</comment>
<dbReference type="GO" id="GO:0019897">
    <property type="term" value="C:extrinsic component of plasma membrane"/>
    <property type="evidence" value="ECO:0007669"/>
    <property type="project" value="UniProtKB-UniRule"/>
</dbReference>
<keyword evidence="5 10" id="KW-0479">Metal-binding</keyword>
<dbReference type="Gene3D" id="3.60.21.10">
    <property type="match status" value="1"/>
</dbReference>
<evidence type="ECO:0000313" key="13">
    <source>
        <dbReference type="Proteomes" id="UP000472320"/>
    </source>
</evidence>
<evidence type="ECO:0000256" key="6">
    <source>
        <dbReference type="ARBA" id="ARBA00022801"/>
    </source>
</evidence>
<evidence type="ECO:0000256" key="2">
    <source>
        <dbReference type="ARBA" id="ARBA00022516"/>
    </source>
</evidence>
<organism evidence="12 13">
    <name type="scientific">Massilia eburnea</name>
    <dbReference type="NCBI Taxonomy" id="1776165"/>
    <lineage>
        <taxon>Bacteria</taxon>
        <taxon>Pseudomonadati</taxon>
        <taxon>Pseudomonadota</taxon>
        <taxon>Betaproteobacteria</taxon>
        <taxon>Burkholderiales</taxon>
        <taxon>Oxalobacteraceae</taxon>
        <taxon>Telluria group</taxon>
        <taxon>Massilia</taxon>
    </lineage>
</organism>
<evidence type="ECO:0000256" key="7">
    <source>
        <dbReference type="ARBA" id="ARBA00023098"/>
    </source>
</evidence>
<comment type="pathway">
    <text evidence="10">Glycolipid biosynthesis; lipid IV(A) biosynthesis; lipid IV(A) from (3R)-3-hydroxytetradecanoyl-[acyl-carrier-protein] and UDP-N-acetyl-alpha-D-glucosamine: step 4/6.</text>
</comment>
<dbReference type="UniPathway" id="UPA00359">
    <property type="reaction ID" value="UER00480"/>
</dbReference>
<feature type="binding site" evidence="10">
    <location>
        <position position="122"/>
    </location>
    <ligand>
        <name>substrate</name>
    </ligand>
</feature>
<feature type="binding site" evidence="10">
    <location>
        <position position="40"/>
    </location>
    <ligand>
        <name>Mn(2+)</name>
        <dbReference type="ChEBI" id="CHEBI:29035"/>
        <label>1</label>
    </ligand>
</feature>
<keyword evidence="2 10" id="KW-0444">Lipid biosynthesis</keyword>
<dbReference type="NCBIfam" id="NF003743">
    <property type="entry name" value="PRK05340.1"/>
    <property type="match status" value="1"/>
</dbReference>
<feature type="domain" description="Calcineurin-like phosphoesterase" evidence="11">
    <location>
        <begin position="2"/>
        <end position="199"/>
    </location>
</feature>
<feature type="binding site" evidence="10">
    <location>
        <position position="114"/>
    </location>
    <ligand>
        <name>Mn(2+)</name>
        <dbReference type="ChEBI" id="CHEBI:29035"/>
        <label>2</label>
    </ligand>
</feature>
<evidence type="ECO:0000256" key="8">
    <source>
        <dbReference type="ARBA" id="ARBA00023136"/>
    </source>
</evidence>
<evidence type="ECO:0000256" key="4">
    <source>
        <dbReference type="ARBA" id="ARBA00022556"/>
    </source>
</evidence>
<feature type="binding site" evidence="10">
    <location>
        <begin position="79"/>
        <end position="80"/>
    </location>
    <ligand>
        <name>substrate</name>
    </ligand>
</feature>
<comment type="cofactor">
    <cofactor evidence="10">
        <name>Mn(2+)</name>
        <dbReference type="ChEBI" id="CHEBI:29035"/>
    </cofactor>
    <text evidence="10">Binds 2 Mn(2+) ions per subunit in a binuclear metal center.</text>
</comment>
<evidence type="ECO:0000256" key="10">
    <source>
        <dbReference type="HAMAP-Rule" id="MF_00575"/>
    </source>
</evidence>
<dbReference type="InterPro" id="IPR004843">
    <property type="entry name" value="Calcineurin-like_PHP"/>
</dbReference>